<evidence type="ECO:0000313" key="3">
    <source>
        <dbReference type="Proteomes" id="UP000664203"/>
    </source>
</evidence>
<evidence type="ECO:0000259" key="1">
    <source>
        <dbReference type="Pfam" id="PF20236"/>
    </source>
</evidence>
<dbReference type="Proteomes" id="UP000664203">
    <property type="component" value="Unassembled WGS sequence"/>
</dbReference>
<protein>
    <recommendedName>
        <fullName evidence="1">DUF6593 domain-containing protein</fullName>
    </recommendedName>
</protein>
<proteinExistence type="predicted"/>
<dbReference type="AlphaFoldDB" id="A0A8H3F948"/>
<reference evidence="2" key="1">
    <citation type="submission" date="2021-03" db="EMBL/GenBank/DDBJ databases">
        <authorList>
            <person name="Tagirdzhanova G."/>
        </authorList>
    </citation>
    <scope>NUCLEOTIDE SEQUENCE</scope>
</reference>
<dbReference type="Pfam" id="PF20236">
    <property type="entry name" value="DUF6593"/>
    <property type="match status" value="1"/>
</dbReference>
<dbReference type="EMBL" id="CAJPDR010000091">
    <property type="protein sequence ID" value="CAF9916476.1"/>
    <property type="molecule type" value="Genomic_DNA"/>
</dbReference>
<sequence length="185" mass="20000">MFGSTKPLRTLNVYDKGSTYTILDTDDTTLLYTIGWNANSAPHMTVIHTDDRSNIAGTATYHSTNRLGFSTASKITLKLSSGTVSLNKEGGFFSTDKRTLRSAVMGEVYWKGGYSSSGFMKLVDGTGKSLVEYKDKRVSMNRMGVLEIHVELGQEALDEVVVSGIAMLSEERTSMAGTAAAMSGQ</sequence>
<dbReference type="InterPro" id="IPR046528">
    <property type="entry name" value="DUF6593"/>
</dbReference>
<evidence type="ECO:0000313" key="2">
    <source>
        <dbReference type="EMBL" id="CAF9916476.1"/>
    </source>
</evidence>
<organism evidence="2 3">
    <name type="scientific">Alectoria fallacina</name>
    <dbReference type="NCBI Taxonomy" id="1903189"/>
    <lineage>
        <taxon>Eukaryota</taxon>
        <taxon>Fungi</taxon>
        <taxon>Dikarya</taxon>
        <taxon>Ascomycota</taxon>
        <taxon>Pezizomycotina</taxon>
        <taxon>Lecanoromycetes</taxon>
        <taxon>OSLEUM clade</taxon>
        <taxon>Lecanoromycetidae</taxon>
        <taxon>Lecanorales</taxon>
        <taxon>Lecanorineae</taxon>
        <taxon>Parmeliaceae</taxon>
        <taxon>Alectoria</taxon>
    </lineage>
</organism>
<name>A0A8H3F948_9LECA</name>
<accession>A0A8H3F948</accession>
<keyword evidence="3" id="KW-1185">Reference proteome</keyword>
<gene>
    <name evidence="2" type="ORF">ALECFALPRED_010732</name>
</gene>
<feature type="domain" description="DUF6593" evidence="1">
    <location>
        <begin position="21"/>
        <end position="169"/>
    </location>
</feature>
<dbReference type="OrthoDB" id="4725912at2759"/>
<comment type="caution">
    <text evidence="2">The sequence shown here is derived from an EMBL/GenBank/DDBJ whole genome shotgun (WGS) entry which is preliminary data.</text>
</comment>